<reference evidence="1 2" key="1">
    <citation type="submission" date="2018-06" db="EMBL/GenBank/DDBJ databases">
        <title>Comparative genomics reveals the genomic features of Rhizophagus irregularis, R. cerebriforme, R. diaphanum and Gigaspora rosea, and their symbiotic lifestyle signature.</title>
        <authorList>
            <person name="Morin E."/>
            <person name="San Clemente H."/>
            <person name="Chen E.C.H."/>
            <person name="De La Providencia I."/>
            <person name="Hainaut M."/>
            <person name="Kuo A."/>
            <person name="Kohler A."/>
            <person name="Murat C."/>
            <person name="Tang N."/>
            <person name="Roy S."/>
            <person name="Loubradou J."/>
            <person name="Henrissat B."/>
            <person name="Grigoriev I.V."/>
            <person name="Corradi N."/>
            <person name="Roux C."/>
            <person name="Martin F.M."/>
        </authorList>
    </citation>
    <scope>NUCLEOTIDE SEQUENCE [LARGE SCALE GENOMIC DNA]</scope>
    <source>
        <strain evidence="1 2">DAOM 194757</strain>
    </source>
</reference>
<comment type="caution">
    <text evidence="1">The sequence shown here is derived from an EMBL/GenBank/DDBJ whole genome shotgun (WGS) entry which is preliminary data.</text>
</comment>
<dbReference type="Proteomes" id="UP000266673">
    <property type="component" value="Unassembled WGS sequence"/>
</dbReference>
<evidence type="ECO:0000313" key="2">
    <source>
        <dbReference type="Proteomes" id="UP000266673"/>
    </source>
</evidence>
<proteinExistence type="predicted"/>
<gene>
    <name evidence="1" type="ORF">C2G38_2030813</name>
</gene>
<accession>A0A397VT37</accession>
<dbReference type="AlphaFoldDB" id="A0A397VT37"/>
<evidence type="ECO:0000313" key="1">
    <source>
        <dbReference type="EMBL" id="RIB25714.1"/>
    </source>
</evidence>
<protein>
    <submittedName>
        <fullName evidence="1">Uncharacterized protein</fullName>
    </submittedName>
</protein>
<sequence>MAANAAYRVIEMRFEMVSKKIESLSQVVQSDVQAYFQEDVWRSFLNCFFEVFDEEATFTTEFKEAWRTFMSKCLLKMIEEILDDEKELVKISDLDSLTLDYDIYDAEDVLNLNDTALKVLLKKELDNKGRSK</sequence>
<keyword evidence="2" id="KW-1185">Reference proteome</keyword>
<name>A0A397VT37_9GLOM</name>
<dbReference type="EMBL" id="QKWP01000164">
    <property type="protein sequence ID" value="RIB25714.1"/>
    <property type="molecule type" value="Genomic_DNA"/>
</dbReference>
<organism evidence="1 2">
    <name type="scientific">Gigaspora rosea</name>
    <dbReference type="NCBI Taxonomy" id="44941"/>
    <lineage>
        <taxon>Eukaryota</taxon>
        <taxon>Fungi</taxon>
        <taxon>Fungi incertae sedis</taxon>
        <taxon>Mucoromycota</taxon>
        <taxon>Glomeromycotina</taxon>
        <taxon>Glomeromycetes</taxon>
        <taxon>Diversisporales</taxon>
        <taxon>Gigasporaceae</taxon>
        <taxon>Gigaspora</taxon>
    </lineage>
</organism>